<dbReference type="Pfam" id="PF00248">
    <property type="entry name" value="Aldo_ket_red"/>
    <property type="match status" value="1"/>
</dbReference>
<accession>A0A4R7FT31</accession>
<name>A0A4R7FT31_9MICO</name>
<evidence type="ECO:0000259" key="1">
    <source>
        <dbReference type="Pfam" id="PF00248"/>
    </source>
</evidence>
<dbReference type="AlphaFoldDB" id="A0A4R7FT31"/>
<dbReference type="InterPro" id="IPR020471">
    <property type="entry name" value="AKR"/>
</dbReference>
<dbReference type="OrthoDB" id="9768793at2"/>
<dbReference type="GO" id="GO:0005829">
    <property type="term" value="C:cytosol"/>
    <property type="evidence" value="ECO:0007669"/>
    <property type="project" value="TreeGrafter"/>
</dbReference>
<dbReference type="GO" id="GO:0016491">
    <property type="term" value="F:oxidoreductase activity"/>
    <property type="evidence" value="ECO:0007669"/>
    <property type="project" value="InterPro"/>
</dbReference>
<comment type="caution">
    <text evidence="2">The sequence shown here is derived from an EMBL/GenBank/DDBJ whole genome shotgun (WGS) entry which is preliminary data.</text>
</comment>
<gene>
    <name evidence="2" type="ORF">CLV52_1615</name>
</gene>
<dbReference type="PANTHER" id="PTHR43364:SF1">
    <property type="entry name" value="OXIDOREDUCTASE YDHF"/>
    <property type="match status" value="1"/>
</dbReference>
<dbReference type="Gene3D" id="3.20.20.100">
    <property type="entry name" value="NADP-dependent oxidoreductase domain"/>
    <property type="match status" value="1"/>
</dbReference>
<evidence type="ECO:0000313" key="2">
    <source>
        <dbReference type="EMBL" id="TDS81041.1"/>
    </source>
</evidence>
<dbReference type="SUPFAM" id="SSF51430">
    <property type="entry name" value="NAD(P)-linked oxidoreductase"/>
    <property type="match status" value="1"/>
</dbReference>
<dbReference type="EMBL" id="SOAM01000001">
    <property type="protein sequence ID" value="TDS81041.1"/>
    <property type="molecule type" value="Genomic_DNA"/>
</dbReference>
<reference evidence="2 3" key="1">
    <citation type="submission" date="2019-03" db="EMBL/GenBank/DDBJ databases">
        <title>Genomic Encyclopedia of Archaeal and Bacterial Type Strains, Phase II (KMG-II): from individual species to whole genera.</title>
        <authorList>
            <person name="Goeker M."/>
        </authorList>
    </citation>
    <scope>NUCLEOTIDE SEQUENCE [LARGE SCALE GENOMIC DNA]</scope>
    <source>
        <strain evidence="2 3">DSM 24782</strain>
    </source>
</reference>
<dbReference type="Proteomes" id="UP000295344">
    <property type="component" value="Unassembled WGS sequence"/>
</dbReference>
<organism evidence="2 3">
    <name type="scientific">Amnibacterium kyonggiense</name>
    <dbReference type="NCBI Taxonomy" id="595671"/>
    <lineage>
        <taxon>Bacteria</taxon>
        <taxon>Bacillati</taxon>
        <taxon>Actinomycetota</taxon>
        <taxon>Actinomycetes</taxon>
        <taxon>Micrococcales</taxon>
        <taxon>Microbacteriaceae</taxon>
        <taxon>Amnibacterium</taxon>
    </lineage>
</organism>
<sequence>MRSVKQLHSSPLDLTVPSVVLGLMRIPELDDEQIRTLVKTAIDAGVTMFDHADVYGGDHLCERRFGDAVTFSPAEREQVIIQSKVGIRDGYFDFSTEHILEAVDGSLRALRTDHLDVLLLHRPDALVEPDEVAAAFDRLESSGKVKAFGVSNHTPYQVELLKRSVHQPLAFNQVQLSITHANLIAAGVASNMAALDQSIDRDNGILDYARLNDIVLQAWSPYQAGFFTGPFIGDREHYAELNDVLDELAAKYDVTPTGIATSWITRHPAGMQVILGTTKPERVQQAAAGSDVVLTKPEWYRLFTAAGHTVP</sequence>
<feature type="domain" description="NADP-dependent oxidoreductase" evidence="1">
    <location>
        <begin position="19"/>
        <end position="301"/>
    </location>
</feature>
<keyword evidence="3" id="KW-1185">Reference proteome</keyword>
<dbReference type="InterPro" id="IPR050523">
    <property type="entry name" value="AKR_Detox_Biosynth"/>
</dbReference>
<dbReference type="PANTHER" id="PTHR43364">
    <property type="entry name" value="NADH-SPECIFIC METHYLGLYOXAL REDUCTASE-RELATED"/>
    <property type="match status" value="1"/>
</dbReference>
<evidence type="ECO:0000313" key="3">
    <source>
        <dbReference type="Proteomes" id="UP000295344"/>
    </source>
</evidence>
<proteinExistence type="predicted"/>
<protein>
    <submittedName>
        <fullName evidence="2">Putative oxidoreductase</fullName>
    </submittedName>
</protein>
<dbReference type="RefSeq" id="WP_133765678.1">
    <property type="nucleotide sequence ID" value="NZ_BAAARP010000003.1"/>
</dbReference>
<dbReference type="CDD" id="cd19092">
    <property type="entry name" value="AKR_BsYcsN_EcYdhF-like"/>
    <property type="match status" value="1"/>
</dbReference>
<dbReference type="InterPro" id="IPR023210">
    <property type="entry name" value="NADP_OxRdtase_dom"/>
</dbReference>
<dbReference type="InterPro" id="IPR036812">
    <property type="entry name" value="NAD(P)_OxRdtase_dom_sf"/>
</dbReference>
<dbReference type="PRINTS" id="PR00069">
    <property type="entry name" value="ALDKETRDTASE"/>
</dbReference>